<dbReference type="PROSITE" id="PS50041">
    <property type="entry name" value="C_TYPE_LECTIN_2"/>
    <property type="match status" value="2"/>
</dbReference>
<evidence type="ECO:0000259" key="3">
    <source>
        <dbReference type="PROSITE" id="PS50041"/>
    </source>
</evidence>
<feature type="region of interest" description="Disordered" evidence="1">
    <location>
        <begin position="189"/>
        <end position="209"/>
    </location>
</feature>
<dbReference type="Proteomes" id="UP000678499">
    <property type="component" value="Unassembled WGS sequence"/>
</dbReference>
<feature type="domain" description="C-type lectin" evidence="3">
    <location>
        <begin position="339"/>
        <end position="489"/>
    </location>
</feature>
<feature type="compositionally biased region" description="Polar residues" evidence="1">
    <location>
        <begin position="200"/>
        <end position="209"/>
    </location>
</feature>
<reference evidence="4" key="1">
    <citation type="submission" date="2020-11" db="EMBL/GenBank/DDBJ databases">
        <authorList>
            <person name="Tran Van P."/>
        </authorList>
    </citation>
    <scope>NUCLEOTIDE SEQUENCE</scope>
</reference>
<evidence type="ECO:0000256" key="2">
    <source>
        <dbReference type="SAM" id="Phobius"/>
    </source>
</evidence>
<accession>A0A7R9BRV0</accession>
<protein>
    <recommendedName>
        <fullName evidence="3">C-type lectin domain-containing protein</fullName>
    </recommendedName>
</protein>
<evidence type="ECO:0000313" key="5">
    <source>
        <dbReference type="Proteomes" id="UP000678499"/>
    </source>
</evidence>
<name>A0A7R9BRV0_9CRUS</name>
<dbReference type="Pfam" id="PF00059">
    <property type="entry name" value="Lectin_C"/>
    <property type="match status" value="1"/>
</dbReference>
<feature type="domain" description="C-type lectin" evidence="3">
    <location>
        <begin position="621"/>
        <end position="686"/>
    </location>
</feature>
<evidence type="ECO:0000256" key="1">
    <source>
        <dbReference type="SAM" id="MobiDB-lite"/>
    </source>
</evidence>
<dbReference type="SMART" id="SM00034">
    <property type="entry name" value="CLECT"/>
    <property type="match status" value="1"/>
</dbReference>
<gene>
    <name evidence="4" type="ORF">NMOB1V02_LOCUS7157</name>
</gene>
<dbReference type="CDD" id="cd00037">
    <property type="entry name" value="CLECT"/>
    <property type="match status" value="2"/>
</dbReference>
<dbReference type="EMBL" id="CAJPEX010001652">
    <property type="protein sequence ID" value="CAG0919637.1"/>
    <property type="molecule type" value="Genomic_DNA"/>
</dbReference>
<organism evidence="4">
    <name type="scientific">Notodromas monacha</name>
    <dbReference type="NCBI Taxonomy" id="399045"/>
    <lineage>
        <taxon>Eukaryota</taxon>
        <taxon>Metazoa</taxon>
        <taxon>Ecdysozoa</taxon>
        <taxon>Arthropoda</taxon>
        <taxon>Crustacea</taxon>
        <taxon>Oligostraca</taxon>
        <taxon>Ostracoda</taxon>
        <taxon>Podocopa</taxon>
        <taxon>Podocopida</taxon>
        <taxon>Cypridocopina</taxon>
        <taxon>Cypridoidea</taxon>
        <taxon>Cyprididae</taxon>
        <taxon>Notodromas</taxon>
    </lineage>
</organism>
<dbReference type="OrthoDB" id="7357196at2759"/>
<keyword evidence="2" id="KW-0812">Transmembrane</keyword>
<dbReference type="InterPro" id="IPR001304">
    <property type="entry name" value="C-type_lectin-like"/>
</dbReference>
<dbReference type="InterPro" id="IPR016187">
    <property type="entry name" value="CTDL_fold"/>
</dbReference>
<dbReference type="AlphaFoldDB" id="A0A7R9BRV0"/>
<dbReference type="EMBL" id="OA883689">
    <property type="protein sequence ID" value="CAD7279485.1"/>
    <property type="molecule type" value="Genomic_DNA"/>
</dbReference>
<keyword evidence="5" id="KW-1185">Reference proteome</keyword>
<evidence type="ECO:0000313" key="4">
    <source>
        <dbReference type="EMBL" id="CAD7279485.1"/>
    </source>
</evidence>
<dbReference type="SUPFAM" id="SSF56436">
    <property type="entry name" value="C-type lectin-like"/>
    <property type="match status" value="2"/>
</dbReference>
<proteinExistence type="predicted"/>
<dbReference type="Gene3D" id="3.10.100.10">
    <property type="entry name" value="Mannose-Binding Protein A, subunit A"/>
    <property type="match status" value="2"/>
</dbReference>
<feature type="transmembrane region" description="Helical" evidence="2">
    <location>
        <begin position="7"/>
        <end position="26"/>
    </location>
</feature>
<sequence>MRLKSSYVGTISVVVSSLVILCNATMNFPQLSPLNSLPSMSPAENLFTKSLLLMRKPQVSFRVDPVMLEKTILESLVEQLTYVLWKSKLAVFNAISAAYQLAAVVVGPITSSDDLTPEKEKAMISTVSGMLQKLEQTSPGLFPKELNFELVAKKVVNEVWTAAKKGNGPSFSSLEDFSPEVQSMLGFHGENASPLKPAAQASTTSVGQSNTSVVGQQVHQTLSGHGGPASGAPPPPFALVYRTANESTIESKDVEGKDNATKSVVNILFKNATKAVNVTETREAIQGPMFIEIRSGHVGEDLEKESGNETVVAAKNDTVRQLSSPVPQECSSRRKDATYGAHSYLFSWDAGVSPQNWLNARNFCRRKCMDLVSLESPSENEFIKSHVSTAWRKGLIKYIWTSGKLCDFPGCDRADLQPILTNGWFWSGSGAKLYPPGFDGSNWGISQPDQREGQESCVAMLNPSVYNEPSGQFAWHDILCSYPKPFVCEDSDKLLSYAPSESTALDLADEGFLVMARNVMPHDTIAVEIVENRQTELVAFAIIRLGAPGSTSARPLYIYVTTSDDSLAETPVQVFDADLNKVWLCFKRSALSGDDILLPPNCPDFPGCDRADLQPILTNGWFWSGSGAKLYPPGFDGSNWGISQPDQREGQESCVAMLNPSVYNEPSGQFAWHDILCSYPKPFVCEDSDKLLSYARASTKIPIP</sequence>
<keyword evidence="2" id="KW-1133">Transmembrane helix</keyword>
<dbReference type="PANTHER" id="PTHR21407">
    <property type="entry name" value="RE43931P-RELATED"/>
    <property type="match status" value="1"/>
</dbReference>
<dbReference type="InterPro" id="IPR016186">
    <property type="entry name" value="C-type_lectin-like/link_sf"/>
</dbReference>
<keyword evidence="2" id="KW-0472">Membrane</keyword>
<dbReference type="PANTHER" id="PTHR21407:SF1">
    <property type="entry name" value="RE43931P"/>
    <property type="match status" value="1"/>
</dbReference>